<dbReference type="OrthoDB" id="1894615at2"/>
<feature type="domain" description="HTH merR-type" evidence="5">
    <location>
        <begin position="6"/>
        <end position="76"/>
    </location>
</feature>
<dbReference type="SUPFAM" id="SSF55136">
    <property type="entry name" value="Probable bacterial effector-binding domain"/>
    <property type="match status" value="1"/>
</dbReference>
<name>A0A1H0HW79_9BACT</name>
<dbReference type="PROSITE" id="PS50937">
    <property type="entry name" value="HTH_MERR_2"/>
    <property type="match status" value="1"/>
</dbReference>
<dbReference type="RefSeq" id="WP_091818873.1">
    <property type="nucleotide sequence ID" value="NZ_CP091794.1"/>
</dbReference>
<evidence type="ECO:0000313" key="9">
    <source>
        <dbReference type="Proteomes" id="UP000199134"/>
    </source>
</evidence>
<dbReference type="GO" id="GO:0003700">
    <property type="term" value="F:DNA-binding transcription factor activity"/>
    <property type="evidence" value="ECO:0007669"/>
    <property type="project" value="InterPro"/>
</dbReference>
<evidence type="ECO:0000313" key="6">
    <source>
        <dbReference type="EMBL" id="SDH15420.1"/>
    </source>
</evidence>
<evidence type="ECO:0000313" key="7">
    <source>
        <dbReference type="EMBL" id="SDO23394.1"/>
    </source>
</evidence>
<dbReference type="InterPro" id="IPR047057">
    <property type="entry name" value="MerR_fam"/>
</dbReference>
<dbReference type="CDD" id="cd01107">
    <property type="entry name" value="HTH_BmrR"/>
    <property type="match status" value="1"/>
</dbReference>
<dbReference type="Gene3D" id="3.20.80.10">
    <property type="entry name" value="Regulatory factor, effector binding domain"/>
    <property type="match status" value="1"/>
</dbReference>
<evidence type="ECO:0000313" key="8">
    <source>
        <dbReference type="Proteomes" id="UP000198779"/>
    </source>
</evidence>
<protein>
    <submittedName>
        <fullName evidence="7">DNA-binding transcriptional regulator, MerR family</fullName>
    </submittedName>
</protein>
<dbReference type="Pfam" id="PF13411">
    <property type="entry name" value="MerR_1"/>
    <property type="match status" value="1"/>
</dbReference>
<dbReference type="GO" id="GO:0003677">
    <property type="term" value="F:DNA binding"/>
    <property type="evidence" value="ECO:0007669"/>
    <property type="project" value="UniProtKB-KW"/>
</dbReference>
<evidence type="ECO:0000256" key="2">
    <source>
        <dbReference type="ARBA" id="ARBA00023015"/>
    </source>
</evidence>
<dbReference type="InterPro" id="IPR011256">
    <property type="entry name" value="Reg_factor_effector_dom_sf"/>
</dbReference>
<dbReference type="SUPFAM" id="SSF46955">
    <property type="entry name" value="Putative DNA-binding domain"/>
    <property type="match status" value="1"/>
</dbReference>
<reference evidence="6 9" key="1">
    <citation type="submission" date="2016-10" db="EMBL/GenBank/DDBJ databases">
        <authorList>
            <person name="de Groot N.N."/>
        </authorList>
    </citation>
    <scope>NUCLEOTIDE SEQUENCE [LARGE SCALE GENOMIC DNA]</scope>
    <source>
        <strain evidence="9">BP1-145</strain>
        <strain evidence="6">BP1-148</strain>
    </source>
</reference>
<evidence type="ECO:0000256" key="3">
    <source>
        <dbReference type="ARBA" id="ARBA00023125"/>
    </source>
</evidence>
<dbReference type="PANTHER" id="PTHR30204">
    <property type="entry name" value="REDOX-CYCLING DRUG-SENSING TRANSCRIPTIONAL ACTIVATOR SOXR"/>
    <property type="match status" value="1"/>
</dbReference>
<dbReference type="PANTHER" id="PTHR30204:SF69">
    <property type="entry name" value="MERR-FAMILY TRANSCRIPTIONAL REGULATOR"/>
    <property type="match status" value="1"/>
</dbReference>
<keyword evidence="2" id="KW-0805">Transcription regulation</keyword>
<dbReference type="Proteomes" id="UP000198779">
    <property type="component" value="Unassembled WGS sequence"/>
</dbReference>
<keyword evidence="8" id="KW-1185">Reference proteome</keyword>
<dbReference type="SMART" id="SM00422">
    <property type="entry name" value="HTH_MERR"/>
    <property type="match status" value="1"/>
</dbReference>
<organism evidence="7 9">
    <name type="scientific">Prevotella communis</name>
    <dbReference type="NCBI Taxonomy" id="2913614"/>
    <lineage>
        <taxon>Bacteria</taxon>
        <taxon>Pseudomonadati</taxon>
        <taxon>Bacteroidota</taxon>
        <taxon>Bacteroidia</taxon>
        <taxon>Bacteroidales</taxon>
        <taxon>Prevotellaceae</taxon>
        <taxon>Prevotella</taxon>
    </lineage>
</organism>
<dbReference type="Proteomes" id="UP000199134">
    <property type="component" value="Unassembled WGS sequence"/>
</dbReference>
<dbReference type="InterPro" id="IPR009061">
    <property type="entry name" value="DNA-bd_dom_put_sf"/>
</dbReference>
<reference evidence="7 8" key="2">
    <citation type="submission" date="2016-10" db="EMBL/GenBank/DDBJ databases">
        <authorList>
            <person name="Varghese N."/>
            <person name="Submissions S."/>
        </authorList>
    </citation>
    <scope>NUCLEOTIDE SEQUENCE</scope>
    <source>
        <strain evidence="7">BP1-145</strain>
        <strain evidence="8">BP1-148</strain>
    </source>
</reference>
<proteinExistence type="predicted"/>
<keyword evidence="3 7" id="KW-0238">DNA-binding</keyword>
<dbReference type="AlphaFoldDB" id="A0A1H0HW79"/>
<gene>
    <name evidence="7" type="ORF">SAMN04487900_11244</name>
    <name evidence="6" type="ORF">SAMN04487901_11833</name>
</gene>
<accession>A0A1G8A4U0</accession>
<dbReference type="Gene3D" id="1.10.1660.10">
    <property type="match status" value="1"/>
</dbReference>
<keyword evidence="4" id="KW-0804">Transcription</keyword>
<evidence type="ECO:0000256" key="1">
    <source>
        <dbReference type="ARBA" id="ARBA00022491"/>
    </source>
</evidence>
<dbReference type="EMBL" id="FNIW01000012">
    <property type="protein sequence ID" value="SDO23394.1"/>
    <property type="molecule type" value="Genomic_DNA"/>
</dbReference>
<keyword evidence="1" id="KW-0678">Repressor</keyword>
<sequence>MNFKKKLKIGEFSQLMQVTVKTLRHYELKGLLVPDEVDEWTGYRYYSIDQMQRLKTIRDLQRLGFSLDEIKDLCDSYSHTPTIRQLTEKIKETEAELKLLIARRNQLLDWKNARKEMKTMEKISIQSLPEIIVASHREVIPNYAAIGPMCVEKIGPEMQRLGCKCPPPGYCFTVEHNKEYTPTDIDIEYCEQVEEMGQDSAIIKFKRLPAVPKALCMKHVGPYERFYESFTEAFRYIEEQGYKVVGQHRTCYIDGAWNQEDPEKWLSVIQIPIE</sequence>
<dbReference type="InterPro" id="IPR000551">
    <property type="entry name" value="MerR-type_HTH_dom"/>
</dbReference>
<evidence type="ECO:0000259" key="5">
    <source>
        <dbReference type="PROSITE" id="PS50937"/>
    </source>
</evidence>
<accession>A0A1H0HW79</accession>
<dbReference type="InterPro" id="IPR010499">
    <property type="entry name" value="AraC_E-bd"/>
</dbReference>
<dbReference type="EMBL" id="FNCQ01000018">
    <property type="protein sequence ID" value="SDH15420.1"/>
    <property type="molecule type" value="Genomic_DNA"/>
</dbReference>
<dbReference type="SMART" id="SM00871">
    <property type="entry name" value="AraC_E_bind"/>
    <property type="match status" value="1"/>
</dbReference>
<evidence type="ECO:0000256" key="4">
    <source>
        <dbReference type="ARBA" id="ARBA00023163"/>
    </source>
</evidence>
<dbReference type="STRING" id="645274.SAMN04487901_11833"/>